<evidence type="ECO:0000259" key="3">
    <source>
        <dbReference type="Pfam" id="PF18962"/>
    </source>
</evidence>
<comment type="caution">
    <text evidence="4">The sequence shown here is derived from an EMBL/GenBank/DDBJ whole genome shotgun (WGS) entry which is preliminary data.</text>
</comment>
<dbReference type="Pfam" id="PF00149">
    <property type="entry name" value="Metallophos"/>
    <property type="match status" value="1"/>
</dbReference>
<dbReference type="InterPro" id="IPR008963">
    <property type="entry name" value="Purple_acid_Pase-like_N"/>
</dbReference>
<dbReference type="Proteomes" id="UP000609064">
    <property type="component" value="Unassembled WGS sequence"/>
</dbReference>
<dbReference type="NCBIfam" id="TIGR04183">
    <property type="entry name" value="Por_Secre_tail"/>
    <property type="match status" value="1"/>
</dbReference>
<organism evidence="4 5">
    <name type="scientific">Emticicia aquatilis</name>
    <dbReference type="NCBI Taxonomy" id="1537369"/>
    <lineage>
        <taxon>Bacteria</taxon>
        <taxon>Pseudomonadati</taxon>
        <taxon>Bacteroidota</taxon>
        <taxon>Cytophagia</taxon>
        <taxon>Cytophagales</taxon>
        <taxon>Leadbetterellaceae</taxon>
        <taxon>Emticicia</taxon>
    </lineage>
</organism>
<dbReference type="SUPFAM" id="SSF49363">
    <property type="entry name" value="Purple acid phosphatase, N-terminal domain"/>
    <property type="match status" value="1"/>
</dbReference>
<sequence>MKALLSVFLGKFPKNMLKKVFKLTVLIYSILSLPIGEDWMGLLHAQTITRGPYLQQLGQNGVIIRWRTDVPTQSLVTFNIDSPNNGGATTPKIELDNLSTTEHIVQLKGLQANTKYTYTVGTETKPLASGKDYYFITAPSPTDNRPINIWAMGDFGDNSTEVYEKNQTAVKEQYLKNKSNYTDLWLWLGDNAYCCGTDIEYQRQIFDFYGSNILGNTAFFPVPGNHEYYETATGQVDKKINYFKVISVPTKGEMGGLPSNTKEYYSFNYENIHIIALDSYGLDEGKYRLSDPQSKQYQWLVNDLEASKGKSLWTIITFHHPPYTKRSHDSDGEADLVAIREALVPIFDKYKVDLILNGHSHSYERSHLMKGHVGKSFTFNDYVHPTQWANGKYEKKGDSRPYINKDEGTIYCVVGSAGRLDWNGDPNPHPSSVYSNISIGGSLLFTINDNRLDARWVAADGVIRDNFTVFKNVNKTEKKTLEYGEKIRLTSSWKGSHLWSNGVNNQDFIEISPRKDTIISVVDSLGFLKDNFQISVLPQPVVLTEFPESVQVCVKNSVSVPFSVKNTQLDKWEYQLELSDANGSFTKPLLLGRTNKSPFQIILSDALPEGKNYRFRVRANADFFEEVPSKSFSIATPASLGFVGNKVMPFDTTLTLNLRFNGTPPFTYKITSLPEATTQARELSLKVKPTAAINYTIEKVTNLCGVGTVLSENSVSVLAPLSNEESSEKISIFPNPISDEITIENHTAKPIIGTLTIKDVRGKQVLQKNVSFNQSEKVLLSDLHAGVYIITIKSASLRFSKKIIKN</sequence>
<keyword evidence="1" id="KW-0732">Signal</keyword>
<protein>
    <recommendedName>
        <fullName evidence="6">T9SS type A sorting domain-containing protein</fullName>
    </recommendedName>
</protein>
<keyword evidence="5" id="KW-1185">Reference proteome</keyword>
<dbReference type="SUPFAM" id="SSF56300">
    <property type="entry name" value="Metallo-dependent phosphatases"/>
    <property type="match status" value="1"/>
</dbReference>
<gene>
    <name evidence="4" type="ORF">GCM10011514_09330</name>
</gene>
<dbReference type="PANTHER" id="PTHR45867">
    <property type="entry name" value="PURPLE ACID PHOSPHATASE"/>
    <property type="match status" value="1"/>
</dbReference>
<dbReference type="EMBL" id="BMKK01000002">
    <property type="protein sequence ID" value="GGD47465.1"/>
    <property type="molecule type" value="Genomic_DNA"/>
</dbReference>
<dbReference type="InterPro" id="IPR026444">
    <property type="entry name" value="Secre_tail"/>
</dbReference>
<dbReference type="Gene3D" id="3.60.21.10">
    <property type="match status" value="1"/>
</dbReference>
<accession>A0A917DL16</accession>
<reference evidence="4" key="2">
    <citation type="submission" date="2020-09" db="EMBL/GenBank/DDBJ databases">
        <authorList>
            <person name="Sun Q."/>
            <person name="Zhou Y."/>
        </authorList>
    </citation>
    <scope>NUCLEOTIDE SEQUENCE</scope>
    <source>
        <strain evidence="4">CGMCC 1.15958</strain>
    </source>
</reference>
<dbReference type="PANTHER" id="PTHR45867:SF3">
    <property type="entry name" value="ACID PHOSPHATASE TYPE 7"/>
    <property type="match status" value="1"/>
</dbReference>
<dbReference type="Gene3D" id="2.60.40.380">
    <property type="entry name" value="Purple acid phosphatase-like, N-terminal"/>
    <property type="match status" value="1"/>
</dbReference>
<feature type="domain" description="Secretion system C-terminal sorting" evidence="3">
    <location>
        <begin position="732"/>
        <end position="804"/>
    </location>
</feature>
<dbReference type="GO" id="GO:0046872">
    <property type="term" value="F:metal ion binding"/>
    <property type="evidence" value="ECO:0007669"/>
    <property type="project" value="InterPro"/>
</dbReference>
<dbReference type="AlphaFoldDB" id="A0A917DL16"/>
<proteinExistence type="predicted"/>
<feature type="domain" description="Calcineurin-like phosphoesterase" evidence="2">
    <location>
        <begin position="148"/>
        <end position="363"/>
    </location>
</feature>
<dbReference type="InterPro" id="IPR029052">
    <property type="entry name" value="Metallo-depent_PP-like"/>
</dbReference>
<reference evidence="4" key="1">
    <citation type="journal article" date="2014" name="Int. J. Syst. Evol. Microbiol.">
        <title>Complete genome sequence of Corynebacterium casei LMG S-19264T (=DSM 44701T), isolated from a smear-ripened cheese.</title>
        <authorList>
            <consortium name="US DOE Joint Genome Institute (JGI-PGF)"/>
            <person name="Walter F."/>
            <person name="Albersmeier A."/>
            <person name="Kalinowski J."/>
            <person name="Ruckert C."/>
        </authorList>
    </citation>
    <scope>NUCLEOTIDE SEQUENCE</scope>
    <source>
        <strain evidence="4">CGMCC 1.15958</strain>
    </source>
</reference>
<name>A0A917DL16_9BACT</name>
<evidence type="ECO:0000256" key="1">
    <source>
        <dbReference type="ARBA" id="ARBA00022729"/>
    </source>
</evidence>
<dbReference type="InterPro" id="IPR004843">
    <property type="entry name" value="Calcineurin-like_PHP"/>
</dbReference>
<dbReference type="GO" id="GO:0003993">
    <property type="term" value="F:acid phosphatase activity"/>
    <property type="evidence" value="ECO:0007669"/>
    <property type="project" value="InterPro"/>
</dbReference>
<evidence type="ECO:0000259" key="2">
    <source>
        <dbReference type="Pfam" id="PF00149"/>
    </source>
</evidence>
<dbReference type="Pfam" id="PF18962">
    <property type="entry name" value="Por_Secre_tail"/>
    <property type="match status" value="1"/>
</dbReference>
<evidence type="ECO:0000313" key="5">
    <source>
        <dbReference type="Proteomes" id="UP000609064"/>
    </source>
</evidence>
<evidence type="ECO:0008006" key="6">
    <source>
        <dbReference type="Google" id="ProtNLM"/>
    </source>
</evidence>
<evidence type="ECO:0000313" key="4">
    <source>
        <dbReference type="EMBL" id="GGD47465.1"/>
    </source>
</evidence>